<dbReference type="InterPro" id="IPR041569">
    <property type="entry name" value="AAA_lid_3"/>
</dbReference>
<keyword evidence="8" id="KW-0378">Hydrolase</keyword>
<evidence type="ECO:0000256" key="6">
    <source>
        <dbReference type="SAM" id="MobiDB-lite"/>
    </source>
</evidence>
<feature type="compositionally biased region" description="Basic and acidic residues" evidence="6">
    <location>
        <begin position="395"/>
        <end position="416"/>
    </location>
</feature>
<dbReference type="SMART" id="SM00382">
    <property type="entry name" value="AAA"/>
    <property type="match status" value="1"/>
</dbReference>
<evidence type="ECO:0000313" key="9">
    <source>
        <dbReference type="EnsemblPlants" id="AES62421"/>
    </source>
</evidence>
<gene>
    <name evidence="8" type="ordered locus">MTR_1g099470</name>
</gene>
<dbReference type="InterPro" id="IPR003960">
    <property type="entry name" value="ATPase_AAA_CS"/>
</dbReference>
<accession>G7IDW8</accession>
<keyword evidence="3" id="KW-1000">Mitochondrion outer membrane</keyword>
<feature type="region of interest" description="Disordered" evidence="6">
    <location>
        <begin position="664"/>
        <end position="703"/>
    </location>
</feature>
<dbReference type="PANTHER" id="PTHR45644">
    <property type="entry name" value="AAA ATPASE, PUTATIVE (AFU_ORTHOLOGUE AFUA_2G12920)-RELATED-RELATED"/>
    <property type="match status" value="1"/>
</dbReference>
<evidence type="ECO:0000256" key="5">
    <source>
        <dbReference type="ARBA" id="ARBA00023128"/>
    </source>
</evidence>
<keyword evidence="10" id="KW-1185">Reference proteome</keyword>
<dbReference type="SUPFAM" id="SSF52540">
    <property type="entry name" value="P-loop containing nucleoside triphosphate hydrolases"/>
    <property type="match status" value="1"/>
</dbReference>
<reference evidence="8 10" key="1">
    <citation type="journal article" date="2011" name="Nature">
        <title>The Medicago genome provides insight into the evolution of rhizobial symbioses.</title>
        <authorList>
            <person name="Young N.D."/>
            <person name="Debelle F."/>
            <person name="Oldroyd G.E."/>
            <person name="Geurts R."/>
            <person name="Cannon S.B."/>
            <person name="Udvardi M.K."/>
            <person name="Benedito V.A."/>
            <person name="Mayer K.F."/>
            <person name="Gouzy J."/>
            <person name="Schoof H."/>
            <person name="Van de Peer Y."/>
            <person name="Proost S."/>
            <person name="Cook D.R."/>
            <person name="Meyers B.C."/>
            <person name="Spannagl M."/>
            <person name="Cheung F."/>
            <person name="De Mita S."/>
            <person name="Krishnakumar V."/>
            <person name="Gundlach H."/>
            <person name="Zhou S."/>
            <person name="Mudge J."/>
            <person name="Bharti A.K."/>
            <person name="Murray J.D."/>
            <person name="Naoumkina M.A."/>
            <person name="Rosen B."/>
            <person name="Silverstein K.A."/>
            <person name="Tang H."/>
            <person name="Rombauts S."/>
            <person name="Zhao P.X."/>
            <person name="Zhou P."/>
            <person name="Barbe V."/>
            <person name="Bardou P."/>
            <person name="Bechner M."/>
            <person name="Bellec A."/>
            <person name="Berger A."/>
            <person name="Berges H."/>
            <person name="Bidwell S."/>
            <person name="Bisseling T."/>
            <person name="Choisne N."/>
            <person name="Couloux A."/>
            <person name="Denny R."/>
            <person name="Deshpande S."/>
            <person name="Dai X."/>
            <person name="Doyle J.J."/>
            <person name="Dudez A.M."/>
            <person name="Farmer A.D."/>
            <person name="Fouteau S."/>
            <person name="Franken C."/>
            <person name="Gibelin C."/>
            <person name="Gish J."/>
            <person name="Goldstein S."/>
            <person name="Gonzalez A.J."/>
            <person name="Green P.J."/>
            <person name="Hallab A."/>
            <person name="Hartog M."/>
            <person name="Hua A."/>
            <person name="Humphray S.J."/>
            <person name="Jeong D.H."/>
            <person name="Jing Y."/>
            <person name="Jocker A."/>
            <person name="Kenton S.M."/>
            <person name="Kim D.J."/>
            <person name="Klee K."/>
            <person name="Lai H."/>
            <person name="Lang C."/>
            <person name="Lin S."/>
            <person name="Macmil S.L."/>
            <person name="Magdelenat G."/>
            <person name="Matthews L."/>
            <person name="McCorrison J."/>
            <person name="Monaghan E.L."/>
            <person name="Mun J.H."/>
            <person name="Najar F.Z."/>
            <person name="Nicholson C."/>
            <person name="Noirot C."/>
            <person name="O'Bleness M."/>
            <person name="Paule C.R."/>
            <person name="Poulain J."/>
            <person name="Prion F."/>
            <person name="Qin B."/>
            <person name="Qu C."/>
            <person name="Retzel E.F."/>
            <person name="Riddle C."/>
            <person name="Sallet E."/>
            <person name="Samain S."/>
            <person name="Samson N."/>
            <person name="Sanders I."/>
            <person name="Saurat O."/>
            <person name="Scarpelli C."/>
            <person name="Schiex T."/>
            <person name="Segurens B."/>
            <person name="Severin A.J."/>
            <person name="Sherrier D.J."/>
            <person name="Shi R."/>
            <person name="Sims S."/>
            <person name="Singer S.R."/>
            <person name="Sinharoy S."/>
            <person name="Sterck L."/>
            <person name="Viollet A."/>
            <person name="Wang B.B."/>
            <person name="Wang K."/>
            <person name="Wang M."/>
            <person name="Wang X."/>
            <person name="Warfsmann J."/>
            <person name="Weissenbach J."/>
            <person name="White D.D."/>
            <person name="White J.D."/>
            <person name="Wiley G.B."/>
            <person name="Wincker P."/>
            <person name="Xing Y."/>
            <person name="Yang L."/>
            <person name="Yao Z."/>
            <person name="Ying F."/>
            <person name="Zhai J."/>
            <person name="Zhou L."/>
            <person name="Zuber A."/>
            <person name="Denarie J."/>
            <person name="Dixon R.A."/>
            <person name="May G.D."/>
            <person name="Schwartz D.C."/>
            <person name="Rogers J."/>
            <person name="Quetier F."/>
            <person name="Town C.D."/>
            <person name="Roe B.A."/>
        </authorList>
    </citation>
    <scope>NUCLEOTIDE SEQUENCE [LARGE SCALE GENOMIC DNA]</scope>
    <source>
        <strain evidence="8">A17</strain>
        <strain evidence="9 10">cv. Jemalong A17</strain>
    </source>
</reference>
<dbReference type="InterPro" id="IPR003959">
    <property type="entry name" value="ATPase_AAA_core"/>
</dbReference>
<dbReference type="InterPro" id="IPR027417">
    <property type="entry name" value="P-loop_NTPase"/>
</dbReference>
<evidence type="ECO:0000256" key="3">
    <source>
        <dbReference type="ARBA" id="ARBA00022787"/>
    </source>
</evidence>
<feature type="region of interest" description="Disordered" evidence="6">
    <location>
        <begin position="394"/>
        <end position="416"/>
    </location>
</feature>
<keyword evidence="3" id="KW-0472">Membrane</keyword>
<feature type="domain" description="AAA+ ATPase" evidence="7">
    <location>
        <begin position="471"/>
        <end position="607"/>
    </location>
</feature>
<keyword evidence="2" id="KW-0547">Nucleotide-binding</keyword>
<proteinExistence type="predicted"/>
<evidence type="ECO:0000256" key="1">
    <source>
        <dbReference type="ARBA" id="ARBA00004572"/>
    </source>
</evidence>
<dbReference type="EnsemblPlants" id="AES62421">
    <property type="protein sequence ID" value="AES62421"/>
    <property type="gene ID" value="MTR_1g099470"/>
</dbReference>
<dbReference type="GO" id="GO:0016887">
    <property type="term" value="F:ATP hydrolysis activity"/>
    <property type="evidence" value="ECO:0007669"/>
    <property type="project" value="InterPro"/>
</dbReference>
<feature type="region of interest" description="Disordered" evidence="6">
    <location>
        <begin position="173"/>
        <end position="199"/>
    </location>
</feature>
<feature type="compositionally biased region" description="Basic and acidic residues" evidence="6">
    <location>
        <begin position="664"/>
        <end position="693"/>
    </location>
</feature>
<name>G7IDW8_MEDTR</name>
<accession>A0A0C3UTI3</accession>
<dbReference type="HOGENOM" id="CLU_000688_14_3_1"/>
<protein>
    <submittedName>
        <fullName evidence="8">P-loop nucleoside triphosphate hydrolase superfamily protein</fullName>
    </submittedName>
</protein>
<reference evidence="9" key="3">
    <citation type="submission" date="2015-04" db="UniProtKB">
        <authorList>
            <consortium name="EnsemblPlants"/>
        </authorList>
    </citation>
    <scope>IDENTIFICATION</scope>
    <source>
        <strain evidence="9">cv. Jemalong A17</strain>
    </source>
</reference>
<evidence type="ECO:0000259" key="7">
    <source>
        <dbReference type="SMART" id="SM00382"/>
    </source>
</evidence>
<dbReference type="Gene3D" id="3.40.50.300">
    <property type="entry name" value="P-loop containing nucleotide triphosphate hydrolases"/>
    <property type="match status" value="1"/>
</dbReference>
<dbReference type="GO" id="GO:0005524">
    <property type="term" value="F:ATP binding"/>
    <property type="evidence" value="ECO:0007669"/>
    <property type="project" value="UniProtKB-KW"/>
</dbReference>
<reference evidence="8 10" key="2">
    <citation type="journal article" date="2014" name="BMC Genomics">
        <title>An improved genome release (version Mt4.0) for the model legume Medicago truncatula.</title>
        <authorList>
            <person name="Tang H."/>
            <person name="Krishnakumar V."/>
            <person name="Bidwell S."/>
            <person name="Rosen B."/>
            <person name="Chan A."/>
            <person name="Zhou S."/>
            <person name="Gentzbittel L."/>
            <person name="Childs K.L."/>
            <person name="Yandell M."/>
            <person name="Gundlach H."/>
            <person name="Mayer K.F."/>
            <person name="Schwartz D.C."/>
            <person name="Town C.D."/>
        </authorList>
    </citation>
    <scope>GENOME REANNOTATION</scope>
    <source>
        <strain evidence="8">A17</strain>
        <strain evidence="9 10">cv. Jemalong A17</strain>
    </source>
</reference>
<dbReference type="GO" id="GO:0005741">
    <property type="term" value="C:mitochondrial outer membrane"/>
    <property type="evidence" value="ECO:0000318"/>
    <property type="project" value="GO_Central"/>
</dbReference>
<evidence type="ECO:0000313" key="8">
    <source>
        <dbReference type="EMBL" id="AES62421.2"/>
    </source>
</evidence>
<dbReference type="eggNOG" id="KOG0737">
    <property type="taxonomic scope" value="Eukaryota"/>
</dbReference>
<keyword evidence="4" id="KW-0067">ATP-binding</keyword>
<organism evidence="8 10">
    <name type="scientific">Medicago truncatula</name>
    <name type="common">Barrel medic</name>
    <name type="synonym">Medicago tribuloides</name>
    <dbReference type="NCBI Taxonomy" id="3880"/>
    <lineage>
        <taxon>Eukaryota</taxon>
        <taxon>Viridiplantae</taxon>
        <taxon>Streptophyta</taxon>
        <taxon>Embryophyta</taxon>
        <taxon>Tracheophyta</taxon>
        <taxon>Spermatophyta</taxon>
        <taxon>Magnoliopsida</taxon>
        <taxon>eudicotyledons</taxon>
        <taxon>Gunneridae</taxon>
        <taxon>Pentapetalae</taxon>
        <taxon>rosids</taxon>
        <taxon>fabids</taxon>
        <taxon>Fabales</taxon>
        <taxon>Fabaceae</taxon>
        <taxon>Papilionoideae</taxon>
        <taxon>50 kb inversion clade</taxon>
        <taxon>NPAAA clade</taxon>
        <taxon>Hologalegina</taxon>
        <taxon>IRL clade</taxon>
        <taxon>Trifolieae</taxon>
        <taxon>Medicago</taxon>
    </lineage>
</organism>
<keyword evidence="5" id="KW-0496">Mitochondrion</keyword>
<dbReference type="FunFam" id="3.40.50.300:FF:000416">
    <property type="entry name" value="p-loop nucleoside triphosphate hydrolase superfamily protein"/>
    <property type="match status" value="1"/>
</dbReference>
<evidence type="ECO:0000256" key="4">
    <source>
        <dbReference type="ARBA" id="ARBA00022840"/>
    </source>
</evidence>
<dbReference type="InterPro" id="IPR051701">
    <property type="entry name" value="Mito_OM_Translocase_MSP1"/>
</dbReference>
<dbReference type="Pfam" id="PF17862">
    <property type="entry name" value="AAA_lid_3"/>
    <property type="match status" value="1"/>
</dbReference>
<sequence length="750" mass="84626">MEEKQVLLSSFAIWAGLNLGVGIYAGVKHYNQSNQLHEDQIVKGLMKLVTNGKDYDVTFDKFPYYLREKVKILLTSAGYVHLTQHRLSKHTKNLSPVSRAILLSGPAVFEEFYQENLAKALAHYFESKLLILDIYNFTWKMQLKHGCPCASASGLFGSRFGLYLSATLQRQSSSFENSNNPPKRHKNVSTASNMNSTSQSPMTCTSRVCFDEKRLLDSLYKVLLSILETDSVILYIKNVENDFRQYPRMYNLFHELLNKLSGSVLILGSRIYDSEDKCVEVDEKLTMLFPCNIEIKPPQDESRLKIWKVQLEEAMTKTQLKHISQVLAENNIGCDDLNTIGHSDTMLLSNHIKEIAASAVFYQLMDNKNPEYRNGKLVISAESLCHVLSVFQKGESSDNDNKKTTKESKKEVPPDNAFEKNIRRELISANEIGVTFSDIGALDDVKESLQEAVMLPLRRPDIFKGDGVLKPCKGVLLFGPPGTGKTMLAKAIANEAGASFINVSASTISSCWFGNGEKNVRALFSLAAKVSPTIIFIDEVDSLLGKRSDNDDKTMRRIKNEFMSHWDGLLSKPVEKVTVLAATNMPFGLDEAIIRRFQRRIMVGLPSAEKRETILKTLLAKEKHEDIDFKELSTMTEGYSGSDLKNLCTTAAYRPIKELMQQEKEKEMKKKKKEAEVEKSEDVSNTGDEEKSDQVIALRPLNMEDMRQAKEKVAASYATEGSNMKMLEQWNNLYGEGGSRKKEEQLSYFI</sequence>
<evidence type="ECO:0000256" key="2">
    <source>
        <dbReference type="ARBA" id="ARBA00022741"/>
    </source>
</evidence>
<dbReference type="STRING" id="3880.G7IDW8"/>
<dbReference type="InterPro" id="IPR003593">
    <property type="entry name" value="AAA+_ATPase"/>
</dbReference>
<dbReference type="PaxDb" id="3880-AES62421"/>
<dbReference type="Pfam" id="PF24933">
    <property type="entry name" value="DUF7751"/>
    <property type="match status" value="1"/>
</dbReference>
<dbReference type="PANTHER" id="PTHR45644:SF83">
    <property type="entry name" value="P-LOOP CONTAINING NUCLEOSIDE TRIPHOSPHATE HYDROLASES SUPERFAMILY PROTEIN"/>
    <property type="match status" value="1"/>
</dbReference>
<dbReference type="Pfam" id="PF00004">
    <property type="entry name" value="AAA"/>
    <property type="match status" value="1"/>
</dbReference>
<dbReference type="Gene3D" id="1.10.8.60">
    <property type="match status" value="1"/>
</dbReference>
<dbReference type="EMBL" id="CM001217">
    <property type="protein sequence ID" value="AES62421.2"/>
    <property type="molecule type" value="Genomic_DNA"/>
</dbReference>
<evidence type="ECO:0000313" key="10">
    <source>
        <dbReference type="Proteomes" id="UP000002051"/>
    </source>
</evidence>
<comment type="subcellular location">
    <subcellularLocation>
        <location evidence="1">Mitochondrion outer membrane</location>
        <topology evidence="1">Single-pass membrane protein</topology>
    </subcellularLocation>
</comment>
<dbReference type="Proteomes" id="UP000002051">
    <property type="component" value="Unassembled WGS sequence"/>
</dbReference>
<feature type="compositionally biased region" description="Polar residues" evidence="6">
    <location>
        <begin position="188"/>
        <end position="199"/>
    </location>
</feature>
<dbReference type="PROSITE" id="PS00674">
    <property type="entry name" value="AAA"/>
    <property type="match status" value="1"/>
</dbReference>
<dbReference type="AlphaFoldDB" id="G7IDW8"/>
<dbReference type="InterPro" id="IPR056653">
    <property type="entry name" value="DUF7751"/>
</dbReference>